<sequence length="37" mass="4345">MVHEMIQIFPKHEQYALSNQLWRAVVSITSNIAEGFR</sequence>
<comment type="caution">
    <text evidence="1">The sequence shown here is derived from an EMBL/GenBank/DDBJ whole genome shotgun (WGS) entry which is preliminary data.</text>
</comment>
<dbReference type="Gene3D" id="1.20.1440.60">
    <property type="entry name" value="23S rRNA-intervening sequence"/>
    <property type="match status" value="1"/>
</dbReference>
<dbReference type="Proteomes" id="UP000231456">
    <property type="component" value="Unassembled WGS sequence"/>
</dbReference>
<feature type="non-terminal residue" evidence="1">
    <location>
        <position position="37"/>
    </location>
</feature>
<evidence type="ECO:0000313" key="1">
    <source>
        <dbReference type="EMBL" id="PJC52341.1"/>
    </source>
</evidence>
<dbReference type="NCBIfam" id="TIGR02436">
    <property type="entry name" value="four helix bundle protein"/>
    <property type="match status" value="1"/>
</dbReference>
<dbReference type="InterPro" id="IPR036583">
    <property type="entry name" value="23S_rRNA_IVS_sf"/>
</dbReference>
<protein>
    <submittedName>
        <fullName evidence="1">Four helix bundle protein</fullName>
    </submittedName>
</protein>
<dbReference type="AlphaFoldDB" id="A0A2M8F9E4"/>
<dbReference type="EMBL" id="PFRH01000109">
    <property type="protein sequence ID" value="PJC52341.1"/>
    <property type="molecule type" value="Genomic_DNA"/>
</dbReference>
<dbReference type="InterPro" id="IPR012657">
    <property type="entry name" value="23S_rRNA-intervening_sequence"/>
</dbReference>
<reference evidence="2" key="1">
    <citation type="submission" date="2017-09" db="EMBL/GenBank/DDBJ databases">
        <title>Depth-based differentiation of microbial function through sediment-hosted aquifers and enrichment of novel symbionts in the deep terrestrial subsurface.</title>
        <authorList>
            <person name="Probst A.J."/>
            <person name="Ladd B."/>
            <person name="Jarett J.K."/>
            <person name="Geller-Mcgrath D.E."/>
            <person name="Sieber C.M.K."/>
            <person name="Emerson J.B."/>
            <person name="Anantharaman K."/>
            <person name="Thomas B.C."/>
            <person name="Malmstrom R."/>
            <person name="Stieglmeier M."/>
            <person name="Klingl A."/>
            <person name="Woyke T."/>
            <person name="Ryan C.M."/>
            <person name="Banfield J.F."/>
        </authorList>
    </citation>
    <scope>NUCLEOTIDE SEQUENCE [LARGE SCALE GENOMIC DNA]</scope>
</reference>
<organism evidence="1 2">
    <name type="scientific">Candidatus Magasanikbacteria bacterium CG_4_9_14_0_2_um_filter_42_11</name>
    <dbReference type="NCBI Taxonomy" id="1974643"/>
    <lineage>
        <taxon>Bacteria</taxon>
        <taxon>Candidatus Magasanikiibacteriota</taxon>
    </lineage>
</organism>
<dbReference type="SUPFAM" id="SSF158446">
    <property type="entry name" value="IVS-encoded protein-like"/>
    <property type="match status" value="1"/>
</dbReference>
<name>A0A2M8F9E4_9BACT</name>
<evidence type="ECO:0000313" key="2">
    <source>
        <dbReference type="Proteomes" id="UP000231456"/>
    </source>
</evidence>
<accession>A0A2M8F9E4</accession>
<gene>
    <name evidence="1" type="ORF">CO030_03405</name>
</gene>
<dbReference type="Pfam" id="PF05635">
    <property type="entry name" value="23S_rRNA_IVP"/>
    <property type="match status" value="1"/>
</dbReference>
<proteinExistence type="predicted"/>